<keyword evidence="1" id="KW-0678">Repressor</keyword>
<dbReference type="Gene3D" id="1.10.357.10">
    <property type="entry name" value="Tetracycline Repressor, domain 2"/>
    <property type="match status" value="1"/>
</dbReference>
<feature type="domain" description="HTH tetR-type" evidence="6">
    <location>
        <begin position="2"/>
        <end position="62"/>
    </location>
</feature>
<dbReference type="FunFam" id="1.10.10.60:FF:000141">
    <property type="entry name" value="TetR family transcriptional regulator"/>
    <property type="match status" value="1"/>
</dbReference>
<dbReference type="EMBL" id="LJJC01000004">
    <property type="protein sequence ID" value="KQL53148.1"/>
    <property type="molecule type" value="Genomic_DNA"/>
</dbReference>
<dbReference type="PROSITE" id="PS50977">
    <property type="entry name" value="HTH_TETR_2"/>
    <property type="match status" value="1"/>
</dbReference>
<dbReference type="RefSeq" id="WP_055738874.1">
    <property type="nucleotide sequence ID" value="NZ_JAAIWL010000021.1"/>
</dbReference>
<dbReference type="Proteomes" id="UP000051888">
    <property type="component" value="Unassembled WGS sequence"/>
</dbReference>
<dbReference type="PROSITE" id="PS01081">
    <property type="entry name" value="HTH_TETR_1"/>
    <property type="match status" value="1"/>
</dbReference>
<protein>
    <recommendedName>
        <fullName evidence="6">HTH tetR-type domain-containing protein</fullName>
    </recommendedName>
</protein>
<evidence type="ECO:0000256" key="2">
    <source>
        <dbReference type="ARBA" id="ARBA00023015"/>
    </source>
</evidence>
<dbReference type="AlphaFoldDB" id="A0A0Q3WW64"/>
<proteinExistence type="predicted"/>
<feature type="DNA-binding region" description="H-T-H motif" evidence="5">
    <location>
        <begin position="25"/>
        <end position="44"/>
    </location>
</feature>
<sequence length="291" mass="34323">MKQRRKELIETAIKLFAEKGFQSTSVQDIVSSYGISKGAFYNYFSSKEELLVDIFKYYNDKFNLKTDEIDALNISPREKLQKRIYLQFKYFMRHRDFIVMYFREQNQSINEGLRNLMKEHTLNMLQKEEKLLVASYGDSIQPYINDLVLICLGIRNSYMKITVFDGIKLDPTEISYFLMERIDDVVAGIKRSSLDPLLTKSLFKEYTNGLLSNQQKILSNLLSIKETLESLEITPEKKEELYNVIHYLIEENNKTEVKKYIFQGMLANFKPIKELDSYRKEIAKVLEIELL</sequence>
<dbReference type="GO" id="GO:0045892">
    <property type="term" value="P:negative regulation of DNA-templated transcription"/>
    <property type="evidence" value="ECO:0007669"/>
    <property type="project" value="UniProtKB-ARBA"/>
</dbReference>
<keyword evidence="4" id="KW-0804">Transcription</keyword>
<dbReference type="Pfam" id="PF00440">
    <property type="entry name" value="TetR_N"/>
    <property type="match status" value="1"/>
</dbReference>
<dbReference type="PANTHER" id="PTHR43479">
    <property type="entry name" value="ACREF/ENVCD OPERON REPRESSOR-RELATED"/>
    <property type="match status" value="1"/>
</dbReference>
<evidence type="ECO:0000259" key="6">
    <source>
        <dbReference type="PROSITE" id="PS50977"/>
    </source>
</evidence>
<dbReference type="InterPro" id="IPR009057">
    <property type="entry name" value="Homeodomain-like_sf"/>
</dbReference>
<keyword evidence="2" id="KW-0805">Transcription regulation</keyword>
<evidence type="ECO:0000256" key="3">
    <source>
        <dbReference type="ARBA" id="ARBA00023125"/>
    </source>
</evidence>
<gene>
    <name evidence="7" type="ORF">AN964_06255</name>
</gene>
<evidence type="ECO:0000256" key="5">
    <source>
        <dbReference type="PROSITE-ProRule" id="PRU00335"/>
    </source>
</evidence>
<evidence type="ECO:0000256" key="1">
    <source>
        <dbReference type="ARBA" id="ARBA00022491"/>
    </source>
</evidence>
<dbReference type="GO" id="GO:0003677">
    <property type="term" value="F:DNA binding"/>
    <property type="evidence" value="ECO:0007669"/>
    <property type="project" value="UniProtKB-UniRule"/>
</dbReference>
<name>A0A0Q3WW64_9BACI</name>
<dbReference type="OrthoDB" id="9812993at2"/>
<dbReference type="PRINTS" id="PR00455">
    <property type="entry name" value="HTHTETR"/>
</dbReference>
<dbReference type="SUPFAM" id="SSF46689">
    <property type="entry name" value="Homeodomain-like"/>
    <property type="match status" value="1"/>
</dbReference>
<dbReference type="PATRIC" id="fig|157838.3.peg.1399"/>
<accession>A0A0Q3WW64</accession>
<keyword evidence="8" id="KW-1185">Reference proteome</keyword>
<dbReference type="PANTHER" id="PTHR43479:SF22">
    <property type="entry name" value="TRANSCRIPTIONAL REGULATOR, TETR FAMILY"/>
    <property type="match status" value="1"/>
</dbReference>
<comment type="caution">
    <text evidence="7">The sequence shown here is derived from an EMBL/GenBank/DDBJ whole genome shotgun (WGS) entry which is preliminary data.</text>
</comment>
<evidence type="ECO:0000313" key="7">
    <source>
        <dbReference type="EMBL" id="KQL53148.1"/>
    </source>
</evidence>
<evidence type="ECO:0000256" key="4">
    <source>
        <dbReference type="ARBA" id="ARBA00023163"/>
    </source>
</evidence>
<dbReference type="InterPro" id="IPR050624">
    <property type="entry name" value="HTH-type_Tx_Regulator"/>
</dbReference>
<organism evidence="7 8">
    <name type="scientific">Heyndrickxia shackletonii</name>
    <dbReference type="NCBI Taxonomy" id="157838"/>
    <lineage>
        <taxon>Bacteria</taxon>
        <taxon>Bacillati</taxon>
        <taxon>Bacillota</taxon>
        <taxon>Bacilli</taxon>
        <taxon>Bacillales</taxon>
        <taxon>Bacillaceae</taxon>
        <taxon>Heyndrickxia</taxon>
    </lineage>
</organism>
<dbReference type="STRING" id="157838.AN964_06255"/>
<dbReference type="InterPro" id="IPR001647">
    <property type="entry name" value="HTH_TetR"/>
</dbReference>
<dbReference type="InterPro" id="IPR023772">
    <property type="entry name" value="DNA-bd_HTH_TetR-type_CS"/>
</dbReference>
<reference evidence="7 8" key="1">
    <citation type="submission" date="2015-09" db="EMBL/GenBank/DDBJ databases">
        <title>Genome sequencing project for genomic taxonomy and phylogenomics of Bacillus-like bacteria.</title>
        <authorList>
            <person name="Liu B."/>
            <person name="Wang J."/>
            <person name="Zhu Y."/>
            <person name="Liu G."/>
            <person name="Chen Q."/>
            <person name="Chen Z."/>
            <person name="Lan J."/>
            <person name="Che J."/>
            <person name="Ge C."/>
            <person name="Shi H."/>
            <person name="Pan Z."/>
            <person name="Liu X."/>
        </authorList>
    </citation>
    <scope>NUCLEOTIDE SEQUENCE [LARGE SCALE GENOMIC DNA]</scope>
    <source>
        <strain evidence="7 8">LMG 18435</strain>
    </source>
</reference>
<keyword evidence="3 5" id="KW-0238">DNA-binding</keyword>
<evidence type="ECO:0000313" key="8">
    <source>
        <dbReference type="Proteomes" id="UP000051888"/>
    </source>
</evidence>